<evidence type="ECO:0000256" key="1">
    <source>
        <dbReference type="SAM" id="Coils"/>
    </source>
</evidence>
<evidence type="ECO:0008006" key="5">
    <source>
        <dbReference type="Google" id="ProtNLM"/>
    </source>
</evidence>
<feature type="coiled-coil region" evidence="1">
    <location>
        <begin position="56"/>
        <end position="83"/>
    </location>
</feature>
<proteinExistence type="predicted"/>
<keyword evidence="4" id="KW-1185">Reference proteome</keyword>
<dbReference type="Gene3D" id="1.25.40.10">
    <property type="entry name" value="Tetratricopeptide repeat domain"/>
    <property type="match status" value="1"/>
</dbReference>
<accession>A0A239SWC8</accession>
<dbReference type="RefSeq" id="WP_018373259.1">
    <property type="nucleotide sequence ID" value="NZ_LT906439.1"/>
</dbReference>
<evidence type="ECO:0000256" key="2">
    <source>
        <dbReference type="SAM" id="MobiDB-lite"/>
    </source>
</evidence>
<dbReference type="AlphaFoldDB" id="A0A239SWC8"/>
<dbReference type="SUPFAM" id="SSF48452">
    <property type="entry name" value="TPR-like"/>
    <property type="match status" value="1"/>
</dbReference>
<feature type="compositionally biased region" description="Basic residues" evidence="2">
    <location>
        <begin position="1"/>
        <end position="10"/>
    </location>
</feature>
<evidence type="ECO:0000313" key="4">
    <source>
        <dbReference type="Proteomes" id="UP000215185"/>
    </source>
</evidence>
<gene>
    <name evidence="3" type="ORF">SAMEA4412692_01325</name>
</gene>
<keyword evidence="1" id="KW-0175">Coiled coil</keyword>
<organism evidence="3 4">
    <name type="scientific">Streptococcus merionis</name>
    <dbReference type="NCBI Taxonomy" id="400065"/>
    <lineage>
        <taxon>Bacteria</taxon>
        <taxon>Bacillati</taxon>
        <taxon>Bacillota</taxon>
        <taxon>Bacilli</taxon>
        <taxon>Lactobacillales</taxon>
        <taxon>Streptococcaceae</taxon>
        <taxon>Streptococcus</taxon>
    </lineage>
</organism>
<dbReference type="OrthoDB" id="7066280at2"/>
<dbReference type="EMBL" id="LT906439">
    <property type="protein sequence ID" value="SNU89044.1"/>
    <property type="molecule type" value="Genomic_DNA"/>
</dbReference>
<dbReference type="Proteomes" id="UP000215185">
    <property type="component" value="Chromosome 1"/>
</dbReference>
<feature type="region of interest" description="Disordered" evidence="2">
    <location>
        <begin position="1"/>
        <end position="25"/>
    </location>
</feature>
<protein>
    <recommendedName>
        <fullName evidence="5">Tetratricopeptide repeat protein</fullName>
    </recommendedName>
</protein>
<reference evidence="3 4" key="1">
    <citation type="submission" date="2017-06" db="EMBL/GenBank/DDBJ databases">
        <authorList>
            <consortium name="Pathogen Informatics"/>
        </authorList>
    </citation>
    <scope>NUCLEOTIDE SEQUENCE [LARGE SCALE GENOMIC DNA]</scope>
    <source>
        <strain evidence="3 4">NCTC13788</strain>
    </source>
</reference>
<name>A0A239SWC8_9STRE</name>
<sequence length="131" mass="15208">MFSFFKKKEKSNKTEQTQPLLTEEERQDLLAKIEAEREAQSSLESDHDLANSYEKVGIWQAELEEIDEAIKSLEASLDKELSMGDGYKKLMSLYNQKRAQAAKDRDNSAIEHYMNKMDDMRNIAKKLTLSR</sequence>
<evidence type="ECO:0000313" key="3">
    <source>
        <dbReference type="EMBL" id="SNU89044.1"/>
    </source>
</evidence>
<dbReference type="STRING" id="1123308.GCA_000380085_00689"/>
<dbReference type="KEGG" id="smen:SAMEA4412692_1325"/>
<dbReference type="InterPro" id="IPR011990">
    <property type="entry name" value="TPR-like_helical_dom_sf"/>
</dbReference>